<evidence type="ECO:0000313" key="3">
    <source>
        <dbReference type="Proteomes" id="UP000683246"/>
    </source>
</evidence>
<accession>A0A8J8SIN1</accession>
<name>A0A8J8SIN1_9FIRM</name>
<dbReference type="AlphaFoldDB" id="A0A8J8SIN1"/>
<reference evidence="2" key="1">
    <citation type="submission" date="2020-07" db="EMBL/GenBank/DDBJ databases">
        <title>Vallitalea pronyensis genome.</title>
        <authorList>
            <person name="Postec A."/>
        </authorList>
    </citation>
    <scope>NUCLEOTIDE SEQUENCE</scope>
    <source>
        <strain evidence="2">FatNI3</strain>
    </source>
</reference>
<keyword evidence="1" id="KW-1133">Transmembrane helix</keyword>
<evidence type="ECO:0000256" key="1">
    <source>
        <dbReference type="SAM" id="Phobius"/>
    </source>
</evidence>
<keyword evidence="1" id="KW-0812">Transmembrane</keyword>
<protein>
    <submittedName>
        <fullName evidence="2">Uncharacterized protein</fullName>
    </submittedName>
</protein>
<feature type="transmembrane region" description="Helical" evidence="1">
    <location>
        <begin position="6"/>
        <end position="25"/>
    </location>
</feature>
<sequence>MSDFINKIIGLFMVFILLVLAPLIINSLSTSLTMKRAVLNEMTNFIDKVTDTGRITDAQRTDFYLGCSSHGVTVDVRIKRYIRVVNSDGAGSTVTTYVLSDAIANWNQGDIIEVEVEAIDYTSAQKLMWYFNRFFPPKIDFQLAGMIR</sequence>
<evidence type="ECO:0000313" key="2">
    <source>
        <dbReference type="EMBL" id="QUI25105.1"/>
    </source>
</evidence>
<dbReference type="RefSeq" id="WP_212695804.1">
    <property type="nucleotide sequence ID" value="NZ_CP058649.1"/>
</dbReference>
<organism evidence="2 3">
    <name type="scientific">Vallitalea pronyensis</name>
    <dbReference type="NCBI Taxonomy" id="1348613"/>
    <lineage>
        <taxon>Bacteria</taxon>
        <taxon>Bacillati</taxon>
        <taxon>Bacillota</taxon>
        <taxon>Clostridia</taxon>
        <taxon>Lachnospirales</taxon>
        <taxon>Vallitaleaceae</taxon>
        <taxon>Vallitalea</taxon>
    </lineage>
</organism>
<dbReference type="Proteomes" id="UP000683246">
    <property type="component" value="Chromosome"/>
</dbReference>
<keyword evidence="1" id="KW-0472">Membrane</keyword>
<proteinExistence type="predicted"/>
<dbReference type="KEGG" id="vpy:HZI73_23640"/>
<gene>
    <name evidence="2" type="ORF">HZI73_23640</name>
</gene>
<keyword evidence="3" id="KW-1185">Reference proteome</keyword>
<dbReference type="EMBL" id="CP058649">
    <property type="protein sequence ID" value="QUI25105.1"/>
    <property type="molecule type" value="Genomic_DNA"/>
</dbReference>